<accession>A0AAV5MRV1</accession>
<organism evidence="3 4">
    <name type="scientific">Rubroshorea leprosula</name>
    <dbReference type="NCBI Taxonomy" id="152421"/>
    <lineage>
        <taxon>Eukaryota</taxon>
        <taxon>Viridiplantae</taxon>
        <taxon>Streptophyta</taxon>
        <taxon>Embryophyta</taxon>
        <taxon>Tracheophyta</taxon>
        <taxon>Spermatophyta</taxon>
        <taxon>Magnoliopsida</taxon>
        <taxon>eudicotyledons</taxon>
        <taxon>Gunneridae</taxon>
        <taxon>Pentapetalae</taxon>
        <taxon>rosids</taxon>
        <taxon>malvids</taxon>
        <taxon>Malvales</taxon>
        <taxon>Dipterocarpaceae</taxon>
        <taxon>Rubroshorea</taxon>
    </lineage>
</organism>
<dbReference type="Proteomes" id="UP001054252">
    <property type="component" value="Unassembled WGS sequence"/>
</dbReference>
<dbReference type="SUPFAM" id="SSF52540">
    <property type="entry name" value="P-loop containing nucleoside triphosphate hydrolases"/>
    <property type="match status" value="1"/>
</dbReference>
<dbReference type="AlphaFoldDB" id="A0AAV5MRV1"/>
<keyword evidence="1" id="KW-0547">Nucleotide-binding</keyword>
<dbReference type="InterPro" id="IPR042197">
    <property type="entry name" value="Apaf_helical"/>
</dbReference>
<dbReference type="InterPro" id="IPR050905">
    <property type="entry name" value="Plant_NBS-LRR"/>
</dbReference>
<evidence type="ECO:0000313" key="3">
    <source>
        <dbReference type="EMBL" id="GKV51854.1"/>
    </source>
</evidence>
<keyword evidence="2" id="KW-0611">Plant defense</keyword>
<dbReference type="EMBL" id="BPVZ01000553">
    <property type="protein sequence ID" value="GKV51854.1"/>
    <property type="molecule type" value="Genomic_DNA"/>
</dbReference>
<dbReference type="Gene3D" id="1.10.8.430">
    <property type="entry name" value="Helical domain of apoptotic protease-activating factors"/>
    <property type="match status" value="1"/>
</dbReference>
<gene>
    <name evidence="3" type="ORF">SLEP1_g58478</name>
</gene>
<dbReference type="PANTHER" id="PTHR33463:SF187">
    <property type="entry name" value="AND NB-ARC DOMAIN DISEASE RESISTANCE PROTEIN, PUTATIVE-RELATED"/>
    <property type="match status" value="1"/>
</dbReference>
<evidence type="ECO:0000256" key="1">
    <source>
        <dbReference type="ARBA" id="ARBA00022741"/>
    </source>
</evidence>
<name>A0AAV5MRV1_9ROSI</name>
<keyword evidence="4" id="KW-1185">Reference proteome</keyword>
<dbReference type="InterPro" id="IPR027417">
    <property type="entry name" value="P-loop_NTPase"/>
</dbReference>
<evidence type="ECO:0000256" key="2">
    <source>
        <dbReference type="ARBA" id="ARBA00022821"/>
    </source>
</evidence>
<protein>
    <recommendedName>
        <fullName evidence="5">NB-ARC domain-containing protein</fullName>
    </recommendedName>
</protein>
<reference evidence="3 4" key="1">
    <citation type="journal article" date="2021" name="Commun. Biol.">
        <title>The genome of Shorea leprosula (Dipterocarpaceae) highlights the ecological relevance of drought in aseasonal tropical rainforests.</title>
        <authorList>
            <person name="Ng K.K.S."/>
            <person name="Kobayashi M.J."/>
            <person name="Fawcett J.A."/>
            <person name="Hatakeyama M."/>
            <person name="Paape T."/>
            <person name="Ng C.H."/>
            <person name="Ang C.C."/>
            <person name="Tnah L.H."/>
            <person name="Lee C.T."/>
            <person name="Nishiyama T."/>
            <person name="Sese J."/>
            <person name="O'Brien M.J."/>
            <person name="Copetti D."/>
            <person name="Mohd Noor M.I."/>
            <person name="Ong R.C."/>
            <person name="Putra M."/>
            <person name="Sireger I.Z."/>
            <person name="Indrioko S."/>
            <person name="Kosugi Y."/>
            <person name="Izuno A."/>
            <person name="Isagi Y."/>
            <person name="Lee S.L."/>
            <person name="Shimizu K.K."/>
        </authorList>
    </citation>
    <scope>NUCLEOTIDE SEQUENCE [LARGE SCALE GENOMIC DNA]</scope>
    <source>
        <strain evidence="3">214</strain>
    </source>
</reference>
<proteinExistence type="predicted"/>
<comment type="caution">
    <text evidence="3">The sequence shown here is derived from an EMBL/GenBank/DDBJ whole genome shotgun (WGS) entry which is preliminary data.</text>
</comment>
<evidence type="ECO:0008006" key="5">
    <source>
        <dbReference type="Google" id="ProtNLM"/>
    </source>
</evidence>
<evidence type="ECO:0000313" key="4">
    <source>
        <dbReference type="Proteomes" id="UP001054252"/>
    </source>
</evidence>
<dbReference type="GO" id="GO:0043531">
    <property type="term" value="F:ADP binding"/>
    <property type="evidence" value="ECO:0007669"/>
    <property type="project" value="InterPro"/>
</dbReference>
<dbReference type="GO" id="GO:0005524">
    <property type="term" value="F:ATP binding"/>
    <property type="evidence" value="ECO:0007669"/>
    <property type="project" value="UniProtKB-KW"/>
</dbReference>
<dbReference type="GO" id="GO:0006952">
    <property type="term" value="P:defense response"/>
    <property type="evidence" value="ECO:0007669"/>
    <property type="project" value="UniProtKB-KW"/>
</dbReference>
<sequence>MGCKIIEVKPLKKDQALKLFLNKVGDDVFPTPTLESTLKMIVDECAGLPLAIVTVAGSMKGMSDPHLWKNVLNELREQKRMVAGTEVDEFRILKFSYD</sequence>
<dbReference type="PANTHER" id="PTHR33463">
    <property type="entry name" value="NB-ARC DOMAIN-CONTAINING PROTEIN-RELATED"/>
    <property type="match status" value="1"/>
</dbReference>